<gene>
    <name evidence="1" type="primary">CSMD1</name>
    <name evidence="1" type="ORF">SNAT2548_LOCUS8581</name>
</gene>
<feature type="non-terminal residue" evidence="1">
    <location>
        <position position="195"/>
    </location>
</feature>
<evidence type="ECO:0000313" key="2">
    <source>
        <dbReference type="Proteomes" id="UP000604046"/>
    </source>
</evidence>
<sequence length="195" mass="22393">ASSMQEVFALWGKVPPCAVAPLNADVDLILMYSMHFETNPAALAAATELENGFANGTYAWAQCFRSLTIHQANLTSYEDIYDARGYEVRRDWVNGPNLVFRAVLKNFMDGTFGNYSHFYYMEFDAVPVREMWMDQFVTEALFYPEAAIRGSHFRGDTWDTFLTSMPVELLYHINGNAIYNVRHPWLQFLATKLDE</sequence>
<organism evidence="1 2">
    <name type="scientific">Symbiodinium natans</name>
    <dbReference type="NCBI Taxonomy" id="878477"/>
    <lineage>
        <taxon>Eukaryota</taxon>
        <taxon>Sar</taxon>
        <taxon>Alveolata</taxon>
        <taxon>Dinophyceae</taxon>
        <taxon>Suessiales</taxon>
        <taxon>Symbiodiniaceae</taxon>
        <taxon>Symbiodinium</taxon>
    </lineage>
</organism>
<dbReference type="OrthoDB" id="446642at2759"/>
<comment type="caution">
    <text evidence="1">The sequence shown here is derived from an EMBL/GenBank/DDBJ whole genome shotgun (WGS) entry which is preliminary data.</text>
</comment>
<reference evidence="1" key="1">
    <citation type="submission" date="2021-02" db="EMBL/GenBank/DDBJ databases">
        <authorList>
            <person name="Dougan E. K."/>
            <person name="Rhodes N."/>
            <person name="Thang M."/>
            <person name="Chan C."/>
        </authorList>
    </citation>
    <scope>NUCLEOTIDE SEQUENCE</scope>
</reference>
<dbReference type="AlphaFoldDB" id="A0A812KCB4"/>
<dbReference type="Proteomes" id="UP000604046">
    <property type="component" value="Unassembled WGS sequence"/>
</dbReference>
<name>A0A812KCB4_9DINO</name>
<protein>
    <submittedName>
        <fullName evidence="1">CSMD1 protein</fullName>
    </submittedName>
</protein>
<proteinExistence type="predicted"/>
<accession>A0A812KCB4</accession>
<dbReference type="EMBL" id="CAJNDS010000643">
    <property type="protein sequence ID" value="CAE7224662.1"/>
    <property type="molecule type" value="Genomic_DNA"/>
</dbReference>
<evidence type="ECO:0000313" key="1">
    <source>
        <dbReference type="EMBL" id="CAE7224662.1"/>
    </source>
</evidence>
<feature type="non-terminal residue" evidence="1">
    <location>
        <position position="1"/>
    </location>
</feature>
<keyword evidence="2" id="KW-1185">Reference proteome</keyword>